<name>A0ABS4NL46_9BACL</name>
<dbReference type="Proteomes" id="UP000773462">
    <property type="component" value="Unassembled WGS sequence"/>
</dbReference>
<dbReference type="PANTHER" id="PTHR43415:SF3">
    <property type="entry name" value="GNAT-FAMILY ACETYLTRANSFERASE"/>
    <property type="match status" value="1"/>
</dbReference>
<feature type="domain" description="N-acetyltransferase" evidence="1">
    <location>
        <begin position="1"/>
        <end position="95"/>
    </location>
</feature>
<evidence type="ECO:0000259" key="1">
    <source>
        <dbReference type="PROSITE" id="PS51186"/>
    </source>
</evidence>
<proteinExistence type="predicted"/>
<protein>
    <submittedName>
        <fullName evidence="2">RimJ/RimL family protein N-acetyltransferase</fullName>
    </submittedName>
</protein>
<comment type="caution">
    <text evidence="2">The sequence shown here is derived from an EMBL/GenBank/DDBJ whole genome shotgun (WGS) entry which is preliminary data.</text>
</comment>
<dbReference type="PANTHER" id="PTHR43415">
    <property type="entry name" value="SPERMIDINE N(1)-ACETYLTRANSFERASE"/>
    <property type="match status" value="1"/>
</dbReference>
<dbReference type="Pfam" id="PF00583">
    <property type="entry name" value="Acetyltransf_1"/>
    <property type="match status" value="1"/>
</dbReference>
<organism evidence="2 3">
    <name type="scientific">Paenibacillus silagei</name>
    <dbReference type="NCBI Taxonomy" id="1670801"/>
    <lineage>
        <taxon>Bacteria</taxon>
        <taxon>Bacillati</taxon>
        <taxon>Bacillota</taxon>
        <taxon>Bacilli</taxon>
        <taxon>Bacillales</taxon>
        <taxon>Paenibacillaceae</taxon>
        <taxon>Paenibacillus</taxon>
    </lineage>
</organism>
<gene>
    <name evidence="2" type="ORF">J2Z70_000263</name>
</gene>
<dbReference type="Gene3D" id="3.40.630.30">
    <property type="match status" value="1"/>
</dbReference>
<dbReference type="PROSITE" id="PS51186">
    <property type="entry name" value="GNAT"/>
    <property type="match status" value="1"/>
</dbReference>
<dbReference type="RefSeq" id="WP_245367896.1">
    <property type="nucleotide sequence ID" value="NZ_JAGGLV010000001.1"/>
</dbReference>
<sequence>MYYGVYTYPNLTLCIKRIVIQAKGRGYGTMALKLLIHWAFNHTDTHRLWLDVKDYNVRAQHIYEAAGFKKEGTLRECIRTEGGFESLTIMSILREEYKGNDSL</sequence>
<dbReference type="SUPFAM" id="SSF55729">
    <property type="entry name" value="Acyl-CoA N-acyltransferases (Nat)"/>
    <property type="match status" value="1"/>
</dbReference>
<evidence type="ECO:0000313" key="2">
    <source>
        <dbReference type="EMBL" id="MBP2110124.1"/>
    </source>
</evidence>
<dbReference type="InterPro" id="IPR000182">
    <property type="entry name" value="GNAT_dom"/>
</dbReference>
<accession>A0ABS4NL46</accession>
<evidence type="ECO:0000313" key="3">
    <source>
        <dbReference type="Proteomes" id="UP000773462"/>
    </source>
</evidence>
<reference evidence="2 3" key="1">
    <citation type="submission" date="2021-03" db="EMBL/GenBank/DDBJ databases">
        <title>Genomic Encyclopedia of Type Strains, Phase IV (KMG-IV): sequencing the most valuable type-strain genomes for metagenomic binning, comparative biology and taxonomic classification.</title>
        <authorList>
            <person name="Goeker M."/>
        </authorList>
    </citation>
    <scope>NUCLEOTIDE SEQUENCE [LARGE SCALE GENOMIC DNA]</scope>
    <source>
        <strain evidence="2 3">DSM 101953</strain>
    </source>
</reference>
<dbReference type="InterPro" id="IPR016181">
    <property type="entry name" value="Acyl_CoA_acyltransferase"/>
</dbReference>
<dbReference type="EMBL" id="JAGGLV010000001">
    <property type="protein sequence ID" value="MBP2110124.1"/>
    <property type="molecule type" value="Genomic_DNA"/>
</dbReference>
<keyword evidence="3" id="KW-1185">Reference proteome</keyword>